<dbReference type="EMBL" id="JAIZAY010000012">
    <property type="protein sequence ID" value="KAJ8032674.1"/>
    <property type="molecule type" value="Genomic_DNA"/>
</dbReference>
<gene>
    <name evidence="1" type="ORF">HOLleu_26264</name>
</gene>
<protein>
    <submittedName>
        <fullName evidence="1">Uncharacterized protein</fullName>
    </submittedName>
</protein>
<organism evidence="1 2">
    <name type="scientific">Holothuria leucospilota</name>
    <name type="common">Black long sea cucumber</name>
    <name type="synonym">Mertensiothuria leucospilota</name>
    <dbReference type="NCBI Taxonomy" id="206669"/>
    <lineage>
        <taxon>Eukaryota</taxon>
        <taxon>Metazoa</taxon>
        <taxon>Echinodermata</taxon>
        <taxon>Eleutherozoa</taxon>
        <taxon>Echinozoa</taxon>
        <taxon>Holothuroidea</taxon>
        <taxon>Aspidochirotacea</taxon>
        <taxon>Aspidochirotida</taxon>
        <taxon>Holothuriidae</taxon>
        <taxon>Holothuria</taxon>
    </lineage>
</organism>
<sequence length="192" mass="22338">MKSFIVKKCKVAAFNLHNIRKIRNCLSQKAAKQIVISLVISHLDYANAILINLPAKTIYPLQRIQNQAAKLILMHNCSDSSADALKELHWLPVKWRIVFKVLCLAFKCVHNQAPDYLQEMFVKSDSNYYCLRSHDKQRFQVPPTQKVNFGDRAFAVDAPKRWNDLPLDLQNCTDFLSFKRKLKTHLFKYAFV</sequence>
<keyword evidence="2" id="KW-1185">Reference proteome</keyword>
<evidence type="ECO:0000313" key="1">
    <source>
        <dbReference type="EMBL" id="KAJ8032674.1"/>
    </source>
</evidence>
<name>A0A9Q1BU75_HOLLE</name>
<reference evidence="1" key="1">
    <citation type="submission" date="2021-10" db="EMBL/GenBank/DDBJ databases">
        <title>Tropical sea cucumber genome reveals ecological adaptation and Cuvierian tubules defense mechanism.</title>
        <authorList>
            <person name="Chen T."/>
        </authorList>
    </citation>
    <scope>NUCLEOTIDE SEQUENCE</scope>
    <source>
        <strain evidence="1">Nanhai2018</strain>
        <tissue evidence="1">Muscle</tissue>
    </source>
</reference>
<evidence type="ECO:0000313" key="2">
    <source>
        <dbReference type="Proteomes" id="UP001152320"/>
    </source>
</evidence>
<proteinExistence type="predicted"/>
<dbReference type="OrthoDB" id="6155763at2759"/>
<accession>A0A9Q1BU75</accession>
<dbReference type="Proteomes" id="UP001152320">
    <property type="component" value="Chromosome 12"/>
</dbReference>
<comment type="caution">
    <text evidence="1">The sequence shown here is derived from an EMBL/GenBank/DDBJ whole genome shotgun (WGS) entry which is preliminary data.</text>
</comment>
<dbReference type="AlphaFoldDB" id="A0A9Q1BU75"/>